<gene>
    <name evidence="1" type="ORF">J2736_004990</name>
</gene>
<dbReference type="RefSeq" id="WP_310501232.1">
    <property type="nucleotide sequence ID" value="NZ_JAVDSB010000012.1"/>
</dbReference>
<evidence type="ECO:0000313" key="1">
    <source>
        <dbReference type="EMBL" id="MDR6553780.1"/>
    </source>
</evidence>
<reference evidence="1 2" key="1">
    <citation type="submission" date="2023-07" db="EMBL/GenBank/DDBJ databases">
        <title>Sorghum-associated microbial communities from plants grown in Nebraska, USA.</title>
        <authorList>
            <person name="Schachtman D."/>
        </authorList>
    </citation>
    <scope>NUCLEOTIDE SEQUENCE [LARGE SCALE GENOMIC DNA]</scope>
    <source>
        <strain evidence="1 2">CC258</strain>
    </source>
</reference>
<evidence type="ECO:0000313" key="2">
    <source>
        <dbReference type="Proteomes" id="UP001267290"/>
    </source>
</evidence>
<keyword evidence="2" id="KW-1185">Reference proteome</keyword>
<evidence type="ECO:0008006" key="3">
    <source>
        <dbReference type="Google" id="ProtNLM"/>
    </source>
</evidence>
<comment type="caution">
    <text evidence="1">The sequence shown here is derived from an EMBL/GenBank/DDBJ whole genome shotgun (WGS) entry which is preliminary data.</text>
</comment>
<dbReference type="EMBL" id="JAVDSB010000012">
    <property type="protein sequence ID" value="MDR6553780.1"/>
    <property type="molecule type" value="Genomic_DNA"/>
</dbReference>
<dbReference type="Pfam" id="PF16258">
    <property type="entry name" value="DUF4912"/>
    <property type="match status" value="1"/>
</dbReference>
<organism evidence="1 2">
    <name type="scientific">Paenibacillus qinlingensis</name>
    <dbReference type="NCBI Taxonomy" id="1837343"/>
    <lineage>
        <taxon>Bacteria</taxon>
        <taxon>Bacillati</taxon>
        <taxon>Bacillota</taxon>
        <taxon>Bacilli</taxon>
        <taxon>Bacillales</taxon>
        <taxon>Paenibacillaceae</taxon>
        <taxon>Paenibacillus</taxon>
    </lineage>
</organism>
<dbReference type="InterPro" id="IPR032585">
    <property type="entry name" value="DUF4912"/>
</dbReference>
<name>A0ABU1P217_9BACL</name>
<proteinExistence type="predicted"/>
<accession>A0ABU1P217</accession>
<sequence>MSLISTQARPFANDCDTLYLLAQSPVVQFIYWQLSTSKQLLLQEHFQKDWRSLTPTLRFHEVGDPSPSMSFTKLQQPVKRVSELLLPQEDSCFIRGLTSGQSYFASLGIRNEQGCFLPLLHSNTIQIPELSLSNAQHPAESDQPYIYQLAPLLLQQVTSDAHAYFSAYSVYVPKNTYLVDMESGGDTD</sequence>
<protein>
    <recommendedName>
        <fullName evidence="3">DUF4912 domain-containing protein</fullName>
    </recommendedName>
</protein>
<dbReference type="Proteomes" id="UP001267290">
    <property type="component" value="Unassembled WGS sequence"/>
</dbReference>